<reference evidence="1" key="1">
    <citation type="submission" date="2018-02" db="EMBL/GenBank/DDBJ databases">
        <title>Rhizophora mucronata_Transcriptome.</title>
        <authorList>
            <person name="Meera S.P."/>
            <person name="Sreeshan A."/>
            <person name="Augustine A."/>
        </authorList>
    </citation>
    <scope>NUCLEOTIDE SEQUENCE</scope>
    <source>
        <tissue evidence="1">Leaf</tissue>
    </source>
</reference>
<proteinExistence type="predicted"/>
<dbReference type="EMBL" id="GGEC01068216">
    <property type="protein sequence ID" value="MBX48700.1"/>
    <property type="molecule type" value="Transcribed_RNA"/>
</dbReference>
<organism evidence="1">
    <name type="scientific">Rhizophora mucronata</name>
    <name type="common">Asiatic mangrove</name>
    <dbReference type="NCBI Taxonomy" id="61149"/>
    <lineage>
        <taxon>Eukaryota</taxon>
        <taxon>Viridiplantae</taxon>
        <taxon>Streptophyta</taxon>
        <taxon>Embryophyta</taxon>
        <taxon>Tracheophyta</taxon>
        <taxon>Spermatophyta</taxon>
        <taxon>Magnoliopsida</taxon>
        <taxon>eudicotyledons</taxon>
        <taxon>Gunneridae</taxon>
        <taxon>Pentapetalae</taxon>
        <taxon>rosids</taxon>
        <taxon>fabids</taxon>
        <taxon>Malpighiales</taxon>
        <taxon>Rhizophoraceae</taxon>
        <taxon>Rhizophora</taxon>
    </lineage>
</organism>
<dbReference type="AlphaFoldDB" id="A0A2P2P1W1"/>
<name>A0A2P2P1W1_RHIMU</name>
<accession>A0A2P2P1W1</accession>
<sequence length="35" mass="4190">MLQTQWLKSTRRYQVMITTPHMTYEDSSHYIAASN</sequence>
<evidence type="ECO:0000313" key="1">
    <source>
        <dbReference type="EMBL" id="MBX48700.1"/>
    </source>
</evidence>
<protein>
    <submittedName>
        <fullName evidence="1">Uncharacterized protein</fullName>
    </submittedName>
</protein>